<evidence type="ECO:0008006" key="4">
    <source>
        <dbReference type="Google" id="ProtNLM"/>
    </source>
</evidence>
<name>A0A3A1YN46_9GAMM</name>
<dbReference type="InterPro" id="IPR050824">
    <property type="entry name" value="Thiol_disulfide_DsbA"/>
</dbReference>
<dbReference type="PANTHER" id="PTHR35891:SF2">
    <property type="entry name" value="THIOL:DISULFIDE INTERCHANGE PROTEIN DSBA"/>
    <property type="match status" value="1"/>
</dbReference>
<proteinExistence type="predicted"/>
<keyword evidence="3" id="KW-1185">Reference proteome</keyword>
<dbReference type="EMBL" id="NRJG01000058">
    <property type="protein sequence ID" value="RIY38658.1"/>
    <property type="molecule type" value="Genomic_DNA"/>
</dbReference>
<dbReference type="RefSeq" id="WP_119531070.1">
    <property type="nucleotide sequence ID" value="NZ_JBHSSP010000009.1"/>
</dbReference>
<reference evidence="2 3" key="1">
    <citation type="submission" date="2017-08" db="EMBL/GenBank/DDBJ databases">
        <title>Reclassification of Bisgaard taxon 37 and 44.</title>
        <authorList>
            <person name="Christensen H."/>
        </authorList>
    </citation>
    <scope>NUCLEOTIDE SEQUENCE [LARGE SCALE GENOMIC DNA]</scope>
    <source>
        <strain evidence="2 3">111</strain>
    </source>
</reference>
<dbReference type="OrthoDB" id="9784896at2"/>
<evidence type="ECO:0000313" key="3">
    <source>
        <dbReference type="Proteomes" id="UP000265916"/>
    </source>
</evidence>
<feature type="signal peptide" evidence="1">
    <location>
        <begin position="1"/>
        <end position="32"/>
    </location>
</feature>
<accession>A0A3A1YN46</accession>
<evidence type="ECO:0000256" key="1">
    <source>
        <dbReference type="SAM" id="SignalP"/>
    </source>
</evidence>
<evidence type="ECO:0000313" key="2">
    <source>
        <dbReference type="EMBL" id="RIY38658.1"/>
    </source>
</evidence>
<comment type="caution">
    <text evidence="2">The sequence shown here is derived from an EMBL/GenBank/DDBJ whole genome shotgun (WGS) entry which is preliminary data.</text>
</comment>
<keyword evidence="1" id="KW-0732">Signal</keyword>
<gene>
    <name evidence="2" type="ORF">CKF58_03630</name>
</gene>
<dbReference type="PANTHER" id="PTHR35891">
    <property type="entry name" value="THIOL:DISULFIDE INTERCHANGE PROTEIN DSBA"/>
    <property type="match status" value="1"/>
</dbReference>
<dbReference type="SUPFAM" id="SSF52833">
    <property type="entry name" value="Thioredoxin-like"/>
    <property type="match status" value="1"/>
</dbReference>
<sequence>MILSSIKNLAGKTALAFAALTTLFSSANLAQANVVAGRDYTVLNQPLSTVPSVSMAMSFSCVHCAEFTRVYRVPEKIEKMLKETFPNNHEFLEWHIVMEDIQLYRDFARLRAVLYATDNDKLLPEAFELPYTYANDPAPLKKWLQGKLKLSSEDVNNLWTSFSVNTFYKREVELTKAYEIRQTPTFIINGKYEMNIGAISIDSTTEPTPDQIGDAVVKQIKQILLATWKKPEAKK</sequence>
<dbReference type="AlphaFoldDB" id="A0A3A1YN46"/>
<dbReference type="InterPro" id="IPR036249">
    <property type="entry name" value="Thioredoxin-like_sf"/>
</dbReference>
<organism evidence="2 3">
    <name type="scientific">Psittacicella hinzii</name>
    <dbReference type="NCBI Taxonomy" id="2028575"/>
    <lineage>
        <taxon>Bacteria</taxon>
        <taxon>Pseudomonadati</taxon>
        <taxon>Pseudomonadota</taxon>
        <taxon>Gammaproteobacteria</taxon>
        <taxon>Pasteurellales</taxon>
        <taxon>Psittacicellaceae</taxon>
        <taxon>Psittacicella</taxon>
    </lineage>
</organism>
<feature type="chain" id="PRO_5017392112" description="Thiol:disulfide interchange protein" evidence="1">
    <location>
        <begin position="33"/>
        <end position="235"/>
    </location>
</feature>
<protein>
    <recommendedName>
        <fullName evidence="4">Thiol:disulfide interchange protein</fullName>
    </recommendedName>
</protein>
<dbReference type="Proteomes" id="UP000265916">
    <property type="component" value="Unassembled WGS sequence"/>
</dbReference>
<dbReference type="Gene3D" id="3.40.30.10">
    <property type="entry name" value="Glutaredoxin"/>
    <property type="match status" value="1"/>
</dbReference>